<name>A0AAE3G4G2_9GAMM</name>
<dbReference type="AlphaFoldDB" id="A0AAE3G4G2"/>
<protein>
    <submittedName>
        <fullName evidence="1">Uncharacterized protein</fullName>
    </submittedName>
</protein>
<accession>A0AAE3G4G2</accession>
<dbReference type="RefSeq" id="WP_253476677.1">
    <property type="nucleotide sequence ID" value="NZ_JALJXV010000003.1"/>
</dbReference>
<keyword evidence="2" id="KW-1185">Reference proteome</keyword>
<gene>
    <name evidence="1" type="ORF">J2T57_001678</name>
</gene>
<comment type="caution">
    <text evidence="1">The sequence shown here is derived from an EMBL/GenBank/DDBJ whole genome shotgun (WGS) entry which is preliminary data.</text>
</comment>
<evidence type="ECO:0000313" key="1">
    <source>
        <dbReference type="EMBL" id="MCP1674576.1"/>
    </source>
</evidence>
<reference evidence="1" key="1">
    <citation type="submission" date="2022-03" db="EMBL/GenBank/DDBJ databases">
        <title>Genomic Encyclopedia of Type Strains, Phase III (KMG-III): the genomes of soil and plant-associated and newly described type strains.</title>
        <authorList>
            <person name="Whitman W."/>
        </authorList>
    </citation>
    <scope>NUCLEOTIDE SEQUENCE</scope>
    <source>
        <strain evidence="1">ANL 6-2</strain>
    </source>
</reference>
<dbReference type="Proteomes" id="UP001205843">
    <property type="component" value="Unassembled WGS sequence"/>
</dbReference>
<sequence length="148" mass="16843">MIDSGDALSLAQLQQGEAQPDFRHARETLASFSLDTVPGALLACLARPVEQFYLPTMVRIEEPKLVAPRSGRIYATSYIEIEGRLVTEELYRAYFNRTEFGLVGAHEVFLVEIFENQGRAARPHYTQVGWAVMTRRQYQAYLEHLLGH</sequence>
<organism evidence="1 2">
    <name type="scientific">Natronocella acetinitrilica</name>
    <dbReference type="NCBI Taxonomy" id="414046"/>
    <lineage>
        <taxon>Bacteria</taxon>
        <taxon>Pseudomonadati</taxon>
        <taxon>Pseudomonadota</taxon>
        <taxon>Gammaproteobacteria</taxon>
        <taxon>Chromatiales</taxon>
        <taxon>Ectothiorhodospiraceae</taxon>
        <taxon>Natronocella</taxon>
    </lineage>
</organism>
<dbReference type="EMBL" id="JALJXV010000003">
    <property type="protein sequence ID" value="MCP1674576.1"/>
    <property type="molecule type" value="Genomic_DNA"/>
</dbReference>
<evidence type="ECO:0000313" key="2">
    <source>
        <dbReference type="Proteomes" id="UP001205843"/>
    </source>
</evidence>
<proteinExistence type="predicted"/>